<evidence type="ECO:0000259" key="7">
    <source>
        <dbReference type="Pfam" id="PF00692"/>
    </source>
</evidence>
<dbReference type="FunFam" id="2.70.40.10:FF:000002">
    <property type="entry name" value="dUTP diphosphatase"/>
    <property type="match status" value="1"/>
</dbReference>
<dbReference type="NCBIfam" id="NF001862">
    <property type="entry name" value="PRK00601.1"/>
    <property type="match status" value="1"/>
</dbReference>
<evidence type="ECO:0000256" key="4">
    <source>
        <dbReference type="ARBA" id="ARBA00022801"/>
    </source>
</evidence>
<dbReference type="GO" id="GO:0004170">
    <property type="term" value="F:dUTP diphosphatase activity"/>
    <property type="evidence" value="ECO:0007669"/>
    <property type="project" value="UniProtKB-EC"/>
</dbReference>
<evidence type="ECO:0000256" key="6">
    <source>
        <dbReference type="ARBA" id="ARBA00023080"/>
    </source>
</evidence>
<dbReference type="GO" id="GO:0046081">
    <property type="term" value="P:dUTP catabolic process"/>
    <property type="evidence" value="ECO:0007669"/>
    <property type="project" value="InterPro"/>
</dbReference>
<keyword evidence="6" id="KW-0546">Nucleotide metabolism</keyword>
<proteinExistence type="inferred from homology"/>
<gene>
    <name evidence="8" type="ORF">GZ23H9_40</name>
</gene>
<dbReference type="InterPro" id="IPR036157">
    <property type="entry name" value="dUTPase-like_sf"/>
</dbReference>
<dbReference type="InterPro" id="IPR029054">
    <property type="entry name" value="dUTPase-like"/>
</dbReference>
<dbReference type="Gene3D" id="2.70.40.10">
    <property type="match status" value="1"/>
</dbReference>
<evidence type="ECO:0000256" key="5">
    <source>
        <dbReference type="ARBA" id="ARBA00022842"/>
    </source>
</evidence>
<keyword evidence="3" id="KW-0479">Metal-binding</keyword>
<keyword evidence="4" id="KW-0378">Hydrolase</keyword>
<protein>
    <recommendedName>
        <fullName evidence="2">dUTP diphosphatase</fullName>
        <ecNumber evidence="2">3.6.1.23</ecNumber>
    </recommendedName>
</protein>
<evidence type="ECO:0000256" key="1">
    <source>
        <dbReference type="ARBA" id="ARBA00006581"/>
    </source>
</evidence>
<evidence type="ECO:0000256" key="2">
    <source>
        <dbReference type="ARBA" id="ARBA00012379"/>
    </source>
</evidence>
<keyword evidence="5" id="KW-0460">Magnesium</keyword>
<dbReference type="PANTHER" id="PTHR11241:SF0">
    <property type="entry name" value="DEOXYURIDINE 5'-TRIPHOSPHATE NUCLEOTIDOHYDROLASE"/>
    <property type="match status" value="1"/>
</dbReference>
<dbReference type="GO" id="GO:0000287">
    <property type="term" value="F:magnesium ion binding"/>
    <property type="evidence" value="ECO:0007669"/>
    <property type="project" value="InterPro"/>
</dbReference>
<dbReference type="SUPFAM" id="SSF51283">
    <property type="entry name" value="dUTPase-like"/>
    <property type="match status" value="1"/>
</dbReference>
<comment type="similarity">
    <text evidence="1">Belongs to the dUTPase family.</text>
</comment>
<evidence type="ECO:0000313" key="8">
    <source>
        <dbReference type="EMBL" id="AAU82945.1"/>
    </source>
</evidence>
<reference evidence="8" key="2">
    <citation type="submission" date="2004-08" db="EMBL/GenBank/DDBJ databases">
        <authorList>
            <person name="Putnam N."/>
            <person name="Detter J.C."/>
            <person name="Richardson P.M."/>
            <person name="Rokhsar D."/>
        </authorList>
    </citation>
    <scope>NUCLEOTIDE SEQUENCE</scope>
</reference>
<dbReference type="InterPro" id="IPR033704">
    <property type="entry name" value="dUTPase_trimeric"/>
</dbReference>
<dbReference type="GO" id="GO:0006226">
    <property type="term" value="P:dUMP biosynthetic process"/>
    <property type="evidence" value="ECO:0007669"/>
    <property type="project" value="InterPro"/>
</dbReference>
<dbReference type="NCBIfam" id="TIGR00576">
    <property type="entry name" value="dut"/>
    <property type="match status" value="1"/>
</dbReference>
<feature type="domain" description="dUTPase-like" evidence="7">
    <location>
        <begin position="27"/>
        <end position="159"/>
    </location>
</feature>
<name>Q64CD2_UNCAG</name>
<dbReference type="HAMAP" id="MF_00116">
    <property type="entry name" value="dUTPase_bact"/>
    <property type="match status" value="1"/>
</dbReference>
<dbReference type="PANTHER" id="PTHR11241">
    <property type="entry name" value="DEOXYURIDINE 5'-TRIPHOSPHATE NUCLEOTIDOHYDROLASE"/>
    <property type="match status" value="1"/>
</dbReference>
<dbReference type="InterPro" id="IPR008181">
    <property type="entry name" value="dUTPase"/>
</dbReference>
<dbReference type="CDD" id="cd07557">
    <property type="entry name" value="trimeric_dUTPase"/>
    <property type="match status" value="1"/>
</dbReference>
<organism evidence="8">
    <name type="scientific">Uncultured archaeon GZfos26G2</name>
    <dbReference type="NCBI Taxonomy" id="3386331"/>
    <lineage>
        <taxon>Archaea</taxon>
        <taxon>Methanobacteriati</taxon>
        <taxon>Methanobacteriota</taxon>
        <taxon>Stenosarchaea group</taxon>
        <taxon>Methanomicrobia</taxon>
        <taxon>Candidatus Methanophagales</taxon>
        <taxon>Candidatus Methanophagaceae</taxon>
        <taxon>Candidatus Methanophaga</taxon>
    </lineage>
</organism>
<evidence type="ECO:0000256" key="3">
    <source>
        <dbReference type="ARBA" id="ARBA00022723"/>
    </source>
</evidence>
<sequence>MFHNLSMENSKTQTAKIKVKVKQIVKNFPLPAYQTEDASGLDLYAAIGGPILIQPGEIKLIPSGIMLSIPSGYEGQIRPRSGIALKYGITVLNTPGTIDADYRGEVNIILINMGKQSFQINSGDRIAQLVFNRVIKAEFELAEALDETRRNDGGFGHTGN</sequence>
<dbReference type="EC" id="3.6.1.23" evidence="2"/>
<reference evidence="8" key="1">
    <citation type="journal article" date="2004" name="Science">
        <title>Reverse methanogenesis: testing the hypothesis with environmental genomics.</title>
        <authorList>
            <person name="Hallam S.J."/>
            <person name="Putnam N."/>
            <person name="Preston C.M."/>
            <person name="Detter J.C."/>
            <person name="Rokhsar D."/>
            <person name="Richardson P.M."/>
            <person name="DeLong E.F."/>
        </authorList>
    </citation>
    <scope>NUCLEOTIDE SEQUENCE</scope>
</reference>
<dbReference type="EMBL" id="AY714836">
    <property type="protein sequence ID" value="AAU82945.1"/>
    <property type="molecule type" value="Genomic_DNA"/>
</dbReference>
<accession>Q64CD2</accession>
<dbReference type="Pfam" id="PF00692">
    <property type="entry name" value="dUTPase"/>
    <property type="match status" value="1"/>
</dbReference>
<dbReference type="AlphaFoldDB" id="Q64CD2"/>